<evidence type="ECO:0000256" key="9">
    <source>
        <dbReference type="PIRNR" id="PIRNR001332"/>
    </source>
</evidence>
<dbReference type="EC" id="4.1.1.5" evidence="4 9"/>
<dbReference type="AlphaFoldDB" id="A0A2S9JVR8"/>
<keyword evidence="11" id="KW-1185">Reference proteome</keyword>
<keyword evidence="6 9" id="KW-0210">Decarboxylase</keyword>
<dbReference type="Proteomes" id="UP000238642">
    <property type="component" value="Unassembled WGS sequence"/>
</dbReference>
<evidence type="ECO:0000256" key="4">
    <source>
        <dbReference type="ARBA" id="ARBA00013204"/>
    </source>
</evidence>
<evidence type="ECO:0000313" key="10">
    <source>
        <dbReference type="EMBL" id="PRD57389.1"/>
    </source>
</evidence>
<comment type="caution">
    <text evidence="10">The sequence shown here is derived from an EMBL/GenBank/DDBJ whole genome shotgun (WGS) entry which is preliminary data.</text>
</comment>
<dbReference type="InterPro" id="IPR005128">
    <property type="entry name" value="Acetolactate_a_deCO2ase"/>
</dbReference>
<dbReference type="PANTHER" id="PTHR35524:SF1">
    <property type="entry name" value="ALPHA-ACETOLACTATE DECARBOXYLASE"/>
    <property type="match status" value="1"/>
</dbReference>
<comment type="catalytic activity">
    <reaction evidence="1 9">
        <text>(2S)-2-acetolactate + H(+) = (R)-acetoin + CO2</text>
        <dbReference type="Rhea" id="RHEA:21580"/>
        <dbReference type="ChEBI" id="CHEBI:15378"/>
        <dbReference type="ChEBI" id="CHEBI:15686"/>
        <dbReference type="ChEBI" id="CHEBI:16526"/>
        <dbReference type="ChEBI" id="CHEBI:58476"/>
        <dbReference type="EC" id="4.1.1.5"/>
    </reaction>
</comment>
<dbReference type="NCBIfam" id="TIGR01252">
    <property type="entry name" value="acetolac_decarb"/>
    <property type="match status" value="1"/>
</dbReference>
<evidence type="ECO:0000256" key="1">
    <source>
        <dbReference type="ARBA" id="ARBA00001784"/>
    </source>
</evidence>
<evidence type="ECO:0000256" key="5">
    <source>
        <dbReference type="ARBA" id="ARBA00020164"/>
    </source>
</evidence>
<dbReference type="PANTHER" id="PTHR35524">
    <property type="entry name" value="ALPHA-ACETOLACTATE DECARBOXYLASE"/>
    <property type="match status" value="1"/>
</dbReference>
<dbReference type="EMBL" id="PVBS01000001">
    <property type="protein sequence ID" value="PRD57389.1"/>
    <property type="molecule type" value="Genomic_DNA"/>
</dbReference>
<accession>A0A2S9JVR8</accession>
<dbReference type="Pfam" id="PF03306">
    <property type="entry name" value="AAL_decarboxy"/>
    <property type="match status" value="1"/>
</dbReference>
<keyword evidence="7 9" id="KW-0005">Acetoin biosynthesis</keyword>
<evidence type="ECO:0000256" key="6">
    <source>
        <dbReference type="ARBA" id="ARBA00022793"/>
    </source>
</evidence>
<organism evidence="10 11">
    <name type="scientific">Sphingobacterium gobiense</name>
    <dbReference type="NCBI Taxonomy" id="1382456"/>
    <lineage>
        <taxon>Bacteria</taxon>
        <taxon>Pseudomonadati</taxon>
        <taxon>Bacteroidota</taxon>
        <taxon>Sphingobacteriia</taxon>
        <taxon>Sphingobacteriales</taxon>
        <taxon>Sphingobacteriaceae</taxon>
        <taxon>Sphingobacterium</taxon>
    </lineage>
</organism>
<evidence type="ECO:0000313" key="11">
    <source>
        <dbReference type="Proteomes" id="UP000238642"/>
    </source>
</evidence>
<dbReference type="PIRSF" id="PIRSF001332">
    <property type="entry name" value="Acetolac_decarb"/>
    <property type="match status" value="1"/>
</dbReference>
<dbReference type="SUPFAM" id="SSF117856">
    <property type="entry name" value="AF0104/ALDC/Ptd012-like"/>
    <property type="match status" value="1"/>
</dbReference>
<comment type="pathway">
    <text evidence="2 9">Polyol metabolism; (R,R)-butane-2,3-diol biosynthesis; (R,R)-butane-2,3-diol from pyruvate: step 2/3.</text>
</comment>
<evidence type="ECO:0000256" key="7">
    <source>
        <dbReference type="ARBA" id="ARBA00023061"/>
    </source>
</evidence>
<dbReference type="GO" id="GO:0047605">
    <property type="term" value="F:acetolactate decarboxylase activity"/>
    <property type="evidence" value="ECO:0007669"/>
    <property type="project" value="UniProtKB-UniRule"/>
</dbReference>
<dbReference type="Gene3D" id="3.30.1330.80">
    <property type="entry name" value="Hypothetical protein, similar to alpha- acetolactate decarboxylase, domain 2"/>
    <property type="match status" value="2"/>
</dbReference>
<dbReference type="UniPathway" id="UPA00626">
    <property type="reaction ID" value="UER00678"/>
</dbReference>
<evidence type="ECO:0000256" key="3">
    <source>
        <dbReference type="ARBA" id="ARBA00007106"/>
    </source>
</evidence>
<reference evidence="10 11" key="1">
    <citation type="submission" date="2018-02" db="EMBL/GenBank/DDBJ databases">
        <title>The draft genome of Sphingobacterium gobiense H7.</title>
        <authorList>
            <person name="Li L."/>
            <person name="Liu L."/>
            <person name="Zhang X."/>
            <person name="Wang T."/>
            <person name="Liang L."/>
        </authorList>
    </citation>
    <scope>NUCLEOTIDE SEQUENCE [LARGE SCALE GENOMIC DNA]</scope>
    <source>
        <strain evidence="10 11">ACCC 05757</strain>
    </source>
</reference>
<dbReference type="OrthoDB" id="8612680at2"/>
<protein>
    <recommendedName>
        <fullName evidence="5 9">Alpha-acetolactate decarboxylase</fullName>
        <ecNumber evidence="4 9">4.1.1.5</ecNumber>
    </recommendedName>
</protein>
<evidence type="ECO:0000256" key="2">
    <source>
        <dbReference type="ARBA" id="ARBA00005170"/>
    </source>
</evidence>
<sequence length="258" mass="28825">MLTAVFICVSLNGFSQQTTAPRHNILYNYGVIEAFIGGLYKGTLPIKDLKLKGDFGIGAPDMLDGELTMLDGKAYQTKASGETVQLDDVYKTAFSTVTFFKADTVFHVNNATEQTDLLEAIKNELSSVNGMYAIKITGEFNKMKTRAFPPVKKEPFPVLSTILDRQQFFDIQNTAGTLIGYHLPEYLQGIQISGFHLHFLSADTKQGGHVLDFNGQNLKIEISELKSFELDIPTDHGFQNFKFRSKHDEALKRVEQGK</sequence>
<gene>
    <name evidence="10" type="primary">budA</name>
    <name evidence="10" type="ORF">C5749_02065</name>
</gene>
<comment type="similarity">
    <text evidence="3 9">Belongs to the alpha-acetolactate decarboxylase family.</text>
</comment>
<name>A0A2S9JVR8_9SPHI</name>
<keyword evidence="8 9" id="KW-0456">Lyase</keyword>
<dbReference type="CDD" id="cd17299">
    <property type="entry name" value="acetolactate_decarboxylase"/>
    <property type="match status" value="1"/>
</dbReference>
<proteinExistence type="inferred from homology"/>
<dbReference type="GO" id="GO:0045151">
    <property type="term" value="P:acetoin biosynthetic process"/>
    <property type="evidence" value="ECO:0007669"/>
    <property type="project" value="UniProtKB-UniRule"/>
</dbReference>
<evidence type="ECO:0000256" key="8">
    <source>
        <dbReference type="ARBA" id="ARBA00023239"/>
    </source>
</evidence>